<feature type="region of interest" description="Disordered" evidence="1">
    <location>
        <begin position="1"/>
        <end position="26"/>
    </location>
</feature>
<evidence type="ECO:0000256" key="1">
    <source>
        <dbReference type="SAM" id="MobiDB-lite"/>
    </source>
</evidence>
<evidence type="ECO:0000313" key="2">
    <source>
        <dbReference type="EMBL" id="KAJ4976922.1"/>
    </source>
</evidence>
<reference evidence="2" key="1">
    <citation type="journal article" date="2023" name="Plant J.">
        <title>The genome of the king protea, Protea cynaroides.</title>
        <authorList>
            <person name="Chang J."/>
            <person name="Duong T.A."/>
            <person name="Schoeman C."/>
            <person name="Ma X."/>
            <person name="Roodt D."/>
            <person name="Barker N."/>
            <person name="Li Z."/>
            <person name="Van de Peer Y."/>
            <person name="Mizrachi E."/>
        </authorList>
    </citation>
    <scope>NUCLEOTIDE SEQUENCE</scope>
    <source>
        <tissue evidence="2">Young leaves</tissue>
    </source>
</reference>
<name>A0A9Q0KUH0_9MAGN</name>
<dbReference type="AlphaFoldDB" id="A0A9Q0KUH0"/>
<sequence length="116" mass="13061">MVQEPVEDEEREGTEGSNSRYHKDKSWWSFGKSGSYSSGSGQFLASIPTNIPATETAWLRSYYTETEKEQSNRQLKQKSTSVNFCLLEKLVKQKSSSPSGFSGTPETLYVSVFINM</sequence>
<keyword evidence="3" id="KW-1185">Reference proteome</keyword>
<comment type="caution">
    <text evidence="2">The sequence shown here is derived from an EMBL/GenBank/DDBJ whole genome shotgun (WGS) entry which is preliminary data.</text>
</comment>
<feature type="compositionally biased region" description="Acidic residues" evidence="1">
    <location>
        <begin position="1"/>
        <end position="12"/>
    </location>
</feature>
<organism evidence="2 3">
    <name type="scientific">Protea cynaroides</name>
    <dbReference type="NCBI Taxonomy" id="273540"/>
    <lineage>
        <taxon>Eukaryota</taxon>
        <taxon>Viridiplantae</taxon>
        <taxon>Streptophyta</taxon>
        <taxon>Embryophyta</taxon>
        <taxon>Tracheophyta</taxon>
        <taxon>Spermatophyta</taxon>
        <taxon>Magnoliopsida</taxon>
        <taxon>Proteales</taxon>
        <taxon>Proteaceae</taxon>
        <taxon>Protea</taxon>
    </lineage>
</organism>
<proteinExistence type="predicted"/>
<gene>
    <name evidence="2" type="ORF">NE237_002028</name>
</gene>
<dbReference type="Proteomes" id="UP001141806">
    <property type="component" value="Unassembled WGS sequence"/>
</dbReference>
<evidence type="ECO:0000313" key="3">
    <source>
        <dbReference type="Proteomes" id="UP001141806"/>
    </source>
</evidence>
<dbReference type="EMBL" id="JAMYWD010000003">
    <property type="protein sequence ID" value="KAJ4976922.1"/>
    <property type="molecule type" value="Genomic_DNA"/>
</dbReference>
<protein>
    <submittedName>
        <fullName evidence="2">Uncharacterized protein</fullName>
    </submittedName>
</protein>
<accession>A0A9Q0KUH0</accession>